<reference evidence="3 4" key="1">
    <citation type="submission" date="2020-08" db="EMBL/GenBank/DDBJ databases">
        <title>Genomic Encyclopedia of Type Strains, Phase IV (KMG-IV): sequencing the most valuable type-strain genomes for metagenomic binning, comparative biology and taxonomic classification.</title>
        <authorList>
            <person name="Goeker M."/>
        </authorList>
    </citation>
    <scope>NUCLEOTIDE SEQUENCE [LARGE SCALE GENOMIC DNA]</scope>
    <source>
        <strain evidence="3 4">DSM 102189</strain>
    </source>
</reference>
<feature type="domain" description="BD-FAE-like" evidence="2">
    <location>
        <begin position="71"/>
        <end position="254"/>
    </location>
</feature>
<dbReference type="RefSeq" id="WP_243452671.1">
    <property type="nucleotide sequence ID" value="NZ_JACIIV010000006.1"/>
</dbReference>
<name>A0A841L5V5_9SPHN</name>
<dbReference type="SUPFAM" id="SSF53474">
    <property type="entry name" value="alpha/beta-Hydrolases"/>
    <property type="match status" value="1"/>
</dbReference>
<evidence type="ECO:0000313" key="3">
    <source>
        <dbReference type="EMBL" id="MBB6226881.1"/>
    </source>
</evidence>
<sequence length="300" mass="31492">MPNLPLSRPISMRSGFRVSRRAVFLGAAALPLAGCTRFEALNGLNAVTPGDGDTRQTGRDIFFGGDPRQALDVYAPEAAGPHPVVVFFYGGSWASGRRQDYGFAARALASRGYVVVVPDYRLVPAHAFPDFVEDGAAAVRWAAANIGQHGGDPARIAVMGHSAGGHIALMLALDRRWLGDASPIKAAVGLAGPYDFLPFEPNGAADRAFGHLRDLKTTQPISFAGPGRPPVLLLQGLDDDTVLPHNARNLAAALQAAGSVAETRFYDGLGHVGIVLALSKPFRGRAPVLADAAAFLAARV</sequence>
<dbReference type="EMBL" id="JACIIV010000006">
    <property type="protein sequence ID" value="MBB6226881.1"/>
    <property type="molecule type" value="Genomic_DNA"/>
</dbReference>
<keyword evidence="1" id="KW-0378">Hydrolase</keyword>
<proteinExistence type="predicted"/>
<organism evidence="3 4">
    <name type="scientific">Polymorphobacter multimanifer</name>
    <dbReference type="NCBI Taxonomy" id="1070431"/>
    <lineage>
        <taxon>Bacteria</taxon>
        <taxon>Pseudomonadati</taxon>
        <taxon>Pseudomonadota</taxon>
        <taxon>Alphaproteobacteria</taxon>
        <taxon>Sphingomonadales</taxon>
        <taxon>Sphingosinicellaceae</taxon>
        <taxon>Polymorphobacter</taxon>
    </lineage>
</organism>
<dbReference type="InterPro" id="IPR029058">
    <property type="entry name" value="AB_hydrolase_fold"/>
</dbReference>
<dbReference type="InterPro" id="IPR050300">
    <property type="entry name" value="GDXG_lipolytic_enzyme"/>
</dbReference>
<dbReference type="PANTHER" id="PTHR48081:SF9">
    <property type="entry name" value="CARBOXYLESTERASE"/>
    <property type="match status" value="1"/>
</dbReference>
<evidence type="ECO:0000259" key="2">
    <source>
        <dbReference type="Pfam" id="PF20434"/>
    </source>
</evidence>
<dbReference type="Gene3D" id="3.40.50.1820">
    <property type="entry name" value="alpha/beta hydrolase"/>
    <property type="match status" value="1"/>
</dbReference>
<accession>A0A841L5V5</accession>
<dbReference type="InterPro" id="IPR049492">
    <property type="entry name" value="BD-FAE-like_dom"/>
</dbReference>
<evidence type="ECO:0000256" key="1">
    <source>
        <dbReference type="ARBA" id="ARBA00022801"/>
    </source>
</evidence>
<evidence type="ECO:0000313" key="4">
    <source>
        <dbReference type="Proteomes" id="UP000538147"/>
    </source>
</evidence>
<dbReference type="PANTHER" id="PTHR48081">
    <property type="entry name" value="AB HYDROLASE SUPERFAMILY PROTEIN C4A8.06C"/>
    <property type="match status" value="1"/>
</dbReference>
<keyword evidence="4" id="KW-1185">Reference proteome</keyword>
<protein>
    <submittedName>
        <fullName evidence="3">Acetyl esterase/lipase</fullName>
    </submittedName>
</protein>
<dbReference type="AlphaFoldDB" id="A0A841L5V5"/>
<dbReference type="Pfam" id="PF20434">
    <property type="entry name" value="BD-FAE"/>
    <property type="match status" value="1"/>
</dbReference>
<comment type="caution">
    <text evidence="3">The sequence shown here is derived from an EMBL/GenBank/DDBJ whole genome shotgun (WGS) entry which is preliminary data.</text>
</comment>
<dbReference type="GO" id="GO:0016787">
    <property type="term" value="F:hydrolase activity"/>
    <property type="evidence" value="ECO:0007669"/>
    <property type="project" value="UniProtKB-KW"/>
</dbReference>
<gene>
    <name evidence="3" type="ORF">FHS79_001043</name>
</gene>
<dbReference type="Proteomes" id="UP000538147">
    <property type="component" value="Unassembled WGS sequence"/>
</dbReference>